<evidence type="ECO:0000313" key="15">
    <source>
        <dbReference type="EMBL" id="ATX77013.1"/>
    </source>
</evidence>
<dbReference type="Proteomes" id="UP000229757">
    <property type="component" value="Chromosome"/>
</dbReference>
<dbReference type="PANTHER" id="PTHR30332:SF24">
    <property type="entry name" value="SECRETIN GSPD-RELATED"/>
    <property type="match status" value="1"/>
</dbReference>
<dbReference type="RefSeq" id="WP_100257301.1">
    <property type="nucleotide sequence ID" value="NZ_CP011797.1"/>
</dbReference>
<gene>
    <name evidence="15" type="ORF">REIFOR_01876</name>
</gene>
<dbReference type="InterPro" id="IPR013356">
    <property type="entry name" value="T2SS_GspD"/>
</dbReference>
<evidence type="ECO:0000259" key="14">
    <source>
        <dbReference type="Pfam" id="PF21305"/>
    </source>
</evidence>
<evidence type="ECO:0000256" key="9">
    <source>
        <dbReference type="ARBA" id="ARBA00023237"/>
    </source>
</evidence>
<dbReference type="Pfam" id="PF21305">
    <property type="entry name" value="type_II_gspD_N0"/>
    <property type="match status" value="1"/>
</dbReference>
<keyword evidence="8" id="KW-0472">Membrane</keyword>
<evidence type="ECO:0000259" key="13">
    <source>
        <dbReference type="Pfam" id="PF03958"/>
    </source>
</evidence>
<dbReference type="InterPro" id="IPR001775">
    <property type="entry name" value="GspD/PilQ"/>
</dbReference>
<keyword evidence="16" id="KW-1185">Reference proteome</keyword>
<keyword evidence="6 11" id="KW-0732">Signal</keyword>
<dbReference type="InterPro" id="IPR038591">
    <property type="entry name" value="NolW-like_sf"/>
</dbReference>
<dbReference type="KEGG" id="rfo:REIFOR_01876"/>
<dbReference type="EMBL" id="CP011797">
    <property type="protein sequence ID" value="ATX77013.1"/>
    <property type="molecule type" value="Genomic_DNA"/>
</dbReference>
<evidence type="ECO:0000256" key="2">
    <source>
        <dbReference type="ARBA" id="ARBA00006980"/>
    </source>
</evidence>
<dbReference type="PRINTS" id="PR00811">
    <property type="entry name" value="BCTERIALGSPD"/>
</dbReference>
<reference evidence="15 16" key="1">
    <citation type="journal article" date="2017" name="Environ. Microbiol.">
        <title>Genomic and physiological analyses of 'Reinekea forsetii' reveal a versatile opportunistic lifestyle during spring algae blooms.</title>
        <authorList>
            <person name="Avci B."/>
            <person name="Hahnke R.L."/>
            <person name="Chafee M."/>
            <person name="Fischer T."/>
            <person name="Gruber-Vodicka H."/>
            <person name="Tegetmeyer H.E."/>
            <person name="Harder J."/>
            <person name="Fuchs B.M."/>
            <person name="Amann R.I."/>
            <person name="Teeling H."/>
        </authorList>
    </citation>
    <scope>NUCLEOTIDE SEQUENCE [LARGE SCALE GENOMIC DNA]</scope>
    <source>
        <strain evidence="15 16">Hel1_31_D35</strain>
    </source>
</reference>
<evidence type="ECO:0000256" key="3">
    <source>
        <dbReference type="ARBA" id="ARBA00022448"/>
    </source>
</evidence>
<keyword evidence="4" id="KW-1134">Transmembrane beta strand</keyword>
<evidence type="ECO:0000259" key="12">
    <source>
        <dbReference type="Pfam" id="PF00263"/>
    </source>
</evidence>
<keyword evidence="9" id="KW-0998">Cell outer membrane</keyword>
<dbReference type="Pfam" id="PF03958">
    <property type="entry name" value="Secretin_N"/>
    <property type="match status" value="3"/>
</dbReference>
<dbReference type="OrthoDB" id="9775455at2"/>
<dbReference type="InterPro" id="IPR049371">
    <property type="entry name" value="GspD-like_N0"/>
</dbReference>
<protein>
    <submittedName>
        <fullName evidence="15">General secretion pathway protein D</fullName>
    </submittedName>
</protein>
<evidence type="ECO:0000313" key="16">
    <source>
        <dbReference type="Proteomes" id="UP000229757"/>
    </source>
</evidence>
<keyword evidence="3 10" id="KW-0813">Transport</keyword>
<dbReference type="NCBIfam" id="TIGR02517">
    <property type="entry name" value="type_II_gspD"/>
    <property type="match status" value="1"/>
</dbReference>
<dbReference type="InterPro" id="IPR005644">
    <property type="entry name" value="NolW-like"/>
</dbReference>
<organism evidence="15 16">
    <name type="scientific">Reinekea forsetii</name>
    <dbReference type="NCBI Taxonomy" id="1336806"/>
    <lineage>
        <taxon>Bacteria</taxon>
        <taxon>Pseudomonadati</taxon>
        <taxon>Pseudomonadota</taxon>
        <taxon>Gammaproteobacteria</taxon>
        <taxon>Oceanospirillales</taxon>
        <taxon>Saccharospirillaceae</taxon>
        <taxon>Reinekea</taxon>
    </lineage>
</organism>
<proteinExistence type="inferred from homology"/>
<evidence type="ECO:0000256" key="1">
    <source>
        <dbReference type="ARBA" id="ARBA00004442"/>
    </source>
</evidence>
<evidence type="ECO:0000256" key="7">
    <source>
        <dbReference type="ARBA" id="ARBA00022927"/>
    </source>
</evidence>
<evidence type="ECO:0000256" key="6">
    <source>
        <dbReference type="ARBA" id="ARBA00022729"/>
    </source>
</evidence>
<feature type="domain" description="NolW-like" evidence="13">
    <location>
        <begin position="191"/>
        <end position="267"/>
    </location>
</feature>
<comment type="subcellular location">
    <subcellularLocation>
        <location evidence="1 10">Cell outer membrane</location>
    </subcellularLocation>
</comment>
<sequence>MALFAQVRLALVVCCLCSASLVFAATEQKYTLNMQDAEIKEVIDLVAKVTGKTFIIDPRVRGKVTVVSEREMTQSQIYETFLATLEVYGFSAVVAGDVVKIIGQSDIKSAGIDVETTGGRVGEDIITRVFPIQNASAMELVPILRPMVAKYGHLAGVPSANVLIVADRATNIERLSEIIDLLDKAGSEEIEVVNLKHAWVGGMITLLERISPAAVVAGNQGARSSSGSNRGVLLVGDERSNRIIIKGESDSRAQIVELIQKLDTPSEENTSYKVIFLNNADAKKMAEILKGIAAPGGAQGGQGEPPSQPVSILADEDQNALIVRAEPSELSELEAIIAQLDVTRDQVLIEAAIVEVTGSNGDALGVQWATNPERVVDGLPFASSSSSIAGASLGQLATGVGTAVTTAGSALGAISQVPTGGFLALADPFGSTANFGLIIQALESESNTNLLSTPSVMTLDNSEAFITVGSSVPFKTGGSGTTDNPFTINRQDVGTTLSVIPHVQQNGSIRLEVDQTVESLIGENTAGAVDLVTSKRQVKTEVLVNDGSTIVLGGLISDRITEFESRVPILGHLPIIGNLFKSKSTKKEKTNLLIILRPTIIRDQSSALIQRRMNGIWELRIETLGGGLGLIQPSIDEVFDGTYIDGSQIQPADALIE</sequence>
<feature type="signal peptide" evidence="11">
    <location>
        <begin position="1"/>
        <end position="24"/>
    </location>
</feature>
<dbReference type="Gene3D" id="3.30.1370.120">
    <property type="match status" value="3"/>
</dbReference>
<dbReference type="InterPro" id="IPR004846">
    <property type="entry name" value="T2SS/T3SS_dom"/>
</dbReference>
<dbReference type="Pfam" id="PF00263">
    <property type="entry name" value="Secretin"/>
    <property type="match status" value="1"/>
</dbReference>
<keyword evidence="5" id="KW-0812">Transmembrane</keyword>
<feature type="chain" id="PRO_5014642352" evidence="11">
    <location>
        <begin position="25"/>
        <end position="657"/>
    </location>
</feature>
<name>A0A2K8KQJ2_9GAMM</name>
<accession>A0A2K8KQJ2</accession>
<evidence type="ECO:0000256" key="10">
    <source>
        <dbReference type="RuleBase" id="RU004004"/>
    </source>
</evidence>
<feature type="domain" description="Type II/III secretion system secretin-like" evidence="12">
    <location>
        <begin position="441"/>
        <end position="602"/>
    </location>
</feature>
<evidence type="ECO:0000256" key="8">
    <source>
        <dbReference type="ARBA" id="ARBA00023136"/>
    </source>
</evidence>
<dbReference type="GO" id="GO:0015628">
    <property type="term" value="P:protein secretion by the type II secretion system"/>
    <property type="evidence" value="ECO:0007669"/>
    <property type="project" value="InterPro"/>
</dbReference>
<dbReference type="InterPro" id="IPR050810">
    <property type="entry name" value="Bact_Secretion_Sys_Channel"/>
</dbReference>
<dbReference type="GO" id="GO:0015627">
    <property type="term" value="C:type II protein secretion system complex"/>
    <property type="evidence" value="ECO:0007669"/>
    <property type="project" value="InterPro"/>
</dbReference>
<evidence type="ECO:0000256" key="4">
    <source>
        <dbReference type="ARBA" id="ARBA00022452"/>
    </source>
</evidence>
<dbReference type="GO" id="GO:0009279">
    <property type="term" value="C:cell outer membrane"/>
    <property type="evidence" value="ECO:0007669"/>
    <property type="project" value="UniProtKB-SubCell"/>
</dbReference>
<feature type="domain" description="NolW-like" evidence="13">
    <location>
        <begin position="127"/>
        <end position="187"/>
    </location>
</feature>
<dbReference type="PANTHER" id="PTHR30332">
    <property type="entry name" value="PROBABLE GENERAL SECRETION PATHWAY PROTEIN D"/>
    <property type="match status" value="1"/>
</dbReference>
<comment type="similarity">
    <text evidence="2">Belongs to the bacterial secretin family. GSP D subfamily.</text>
</comment>
<dbReference type="AlphaFoldDB" id="A0A2K8KQJ2"/>
<evidence type="ECO:0000256" key="11">
    <source>
        <dbReference type="SAM" id="SignalP"/>
    </source>
</evidence>
<feature type="domain" description="NolW-like" evidence="13">
    <location>
        <begin position="273"/>
        <end position="346"/>
    </location>
</feature>
<feature type="domain" description="GspD-like N0" evidence="14">
    <location>
        <begin position="32"/>
        <end position="101"/>
    </location>
</feature>
<evidence type="ECO:0000256" key="5">
    <source>
        <dbReference type="ARBA" id="ARBA00022692"/>
    </source>
</evidence>
<keyword evidence="7" id="KW-0653">Protein transport</keyword>